<dbReference type="NCBIfam" id="TIGR00681">
    <property type="entry name" value="kdpC"/>
    <property type="match status" value="1"/>
</dbReference>
<dbReference type="GO" id="GO:0005524">
    <property type="term" value="F:ATP binding"/>
    <property type="evidence" value="ECO:0007669"/>
    <property type="project" value="UniProtKB-UniRule"/>
</dbReference>
<dbReference type="GO" id="GO:0005886">
    <property type="term" value="C:plasma membrane"/>
    <property type="evidence" value="ECO:0007669"/>
    <property type="project" value="UniProtKB-SubCell"/>
</dbReference>
<keyword evidence="1 11" id="KW-0813">Transport</keyword>
<evidence type="ECO:0000256" key="8">
    <source>
        <dbReference type="ARBA" id="ARBA00022989"/>
    </source>
</evidence>
<comment type="function">
    <text evidence="11">Part of the high-affinity ATP-driven potassium transport (or Kdp) system, which catalyzes the hydrolysis of ATP coupled with the electrogenic transport of potassium into the cytoplasm. This subunit acts as a catalytic chaperone that increases the ATP-binding affinity of the ATP-hydrolyzing subunit KdpB by the formation of a transient KdpB/KdpC/ATP ternary complex.</text>
</comment>
<evidence type="ECO:0000256" key="3">
    <source>
        <dbReference type="ARBA" id="ARBA00022538"/>
    </source>
</evidence>
<keyword evidence="9 11" id="KW-0406">Ion transport</keyword>
<evidence type="ECO:0000256" key="4">
    <source>
        <dbReference type="ARBA" id="ARBA00022692"/>
    </source>
</evidence>
<keyword evidence="7 11" id="KW-0630">Potassium</keyword>
<dbReference type="PANTHER" id="PTHR30042:SF2">
    <property type="entry name" value="POTASSIUM-TRANSPORTING ATPASE KDPC SUBUNIT"/>
    <property type="match status" value="1"/>
</dbReference>
<organism evidence="12 13">
    <name type="scientific">Glaciimonas soli</name>
    <dbReference type="NCBI Taxonomy" id="2590999"/>
    <lineage>
        <taxon>Bacteria</taxon>
        <taxon>Pseudomonadati</taxon>
        <taxon>Pseudomonadota</taxon>
        <taxon>Betaproteobacteria</taxon>
        <taxon>Burkholderiales</taxon>
        <taxon>Oxalobacteraceae</taxon>
        <taxon>Glaciimonas</taxon>
    </lineage>
</organism>
<dbReference type="OrthoDB" id="9788285at2"/>
<evidence type="ECO:0000256" key="2">
    <source>
        <dbReference type="ARBA" id="ARBA00022475"/>
    </source>
</evidence>
<sequence length="216" mass="22572">MKSSSTSLASPALATNKKAAAVTSAATPMLRPALVLFAALTLVCGVLYPVVVTGIGKLAFPDQAAGSLIVKDGKVVGSRLIGQEFSDPKYFWGRVSATSPMPYNATSSGGSNFGPSNPALMDEIKGRIAALKAADPGNTKAIPVDLVTSSGSGLDPEISLAAAYYQADRVARERKVSVDAVRGEINAHQMVRYFGFFGEPRVNVLELNLALDKLAK</sequence>
<keyword evidence="2 11" id="KW-1003">Cell membrane</keyword>
<comment type="subcellular location">
    <subcellularLocation>
        <location evidence="11">Cell membrane</location>
        <topology evidence="11">Single-pass membrane protein</topology>
    </subcellularLocation>
</comment>
<dbReference type="PANTHER" id="PTHR30042">
    <property type="entry name" value="POTASSIUM-TRANSPORTING ATPASE C CHAIN"/>
    <property type="match status" value="1"/>
</dbReference>
<dbReference type="InterPro" id="IPR003820">
    <property type="entry name" value="KdpC"/>
</dbReference>
<evidence type="ECO:0000256" key="7">
    <source>
        <dbReference type="ARBA" id="ARBA00022958"/>
    </source>
</evidence>
<evidence type="ECO:0000313" key="12">
    <source>
        <dbReference type="EMBL" id="MQR01544.1"/>
    </source>
</evidence>
<keyword evidence="6 11" id="KW-0067">ATP-binding</keyword>
<evidence type="ECO:0000256" key="1">
    <source>
        <dbReference type="ARBA" id="ARBA00022448"/>
    </source>
</evidence>
<dbReference type="GO" id="GO:0008556">
    <property type="term" value="F:P-type potassium transmembrane transporter activity"/>
    <property type="evidence" value="ECO:0007669"/>
    <property type="project" value="InterPro"/>
</dbReference>
<dbReference type="Pfam" id="PF02669">
    <property type="entry name" value="KdpC"/>
    <property type="match status" value="1"/>
</dbReference>
<evidence type="ECO:0000256" key="10">
    <source>
        <dbReference type="ARBA" id="ARBA00023136"/>
    </source>
</evidence>
<evidence type="ECO:0000256" key="5">
    <source>
        <dbReference type="ARBA" id="ARBA00022741"/>
    </source>
</evidence>
<comment type="subunit">
    <text evidence="11">The system is composed of three essential subunits: KdpA, KdpB and KdpC.</text>
</comment>
<dbReference type="NCBIfam" id="NF001454">
    <property type="entry name" value="PRK00315.1"/>
    <property type="match status" value="1"/>
</dbReference>
<keyword evidence="5 11" id="KW-0547">Nucleotide-binding</keyword>
<dbReference type="HAMAP" id="MF_00276">
    <property type="entry name" value="KdpC"/>
    <property type="match status" value="1"/>
</dbReference>
<evidence type="ECO:0000256" key="9">
    <source>
        <dbReference type="ARBA" id="ARBA00023065"/>
    </source>
</evidence>
<evidence type="ECO:0000256" key="11">
    <source>
        <dbReference type="HAMAP-Rule" id="MF_00276"/>
    </source>
</evidence>
<evidence type="ECO:0000256" key="6">
    <source>
        <dbReference type="ARBA" id="ARBA00022840"/>
    </source>
</evidence>
<accession>A0A843YV14</accession>
<name>A0A843YV14_9BURK</name>
<dbReference type="AlphaFoldDB" id="A0A843YV14"/>
<gene>
    <name evidence="11 12" type="primary">kdpC</name>
    <name evidence="12" type="ORF">GEV47_12760</name>
</gene>
<comment type="caution">
    <text evidence="12">The sequence shown here is derived from an EMBL/GenBank/DDBJ whole genome shotgun (WGS) entry which is preliminary data.</text>
</comment>
<dbReference type="EMBL" id="WINI01000007">
    <property type="protein sequence ID" value="MQR01544.1"/>
    <property type="molecule type" value="Genomic_DNA"/>
</dbReference>
<reference evidence="12 13" key="1">
    <citation type="submission" date="2019-10" db="EMBL/GenBank/DDBJ databases">
        <title>Glaciimonas soli sp. nov., a psychrophilic bacterium isolated from the forest soil of a high elevation mountain in Taiwan.</title>
        <authorList>
            <person name="Wang L.-T."/>
            <person name="Shieh W.Y."/>
        </authorList>
    </citation>
    <scope>NUCLEOTIDE SEQUENCE [LARGE SCALE GENOMIC DNA]</scope>
    <source>
        <strain evidence="12 13">GS1</strain>
    </source>
</reference>
<keyword evidence="13" id="KW-1185">Reference proteome</keyword>
<dbReference type="PIRSF" id="PIRSF001296">
    <property type="entry name" value="K_ATPase_KdpC"/>
    <property type="match status" value="1"/>
</dbReference>
<dbReference type="Proteomes" id="UP000451565">
    <property type="component" value="Unassembled WGS sequence"/>
</dbReference>
<feature type="transmembrane region" description="Helical" evidence="11">
    <location>
        <begin position="29"/>
        <end position="51"/>
    </location>
</feature>
<keyword evidence="8 11" id="KW-1133">Transmembrane helix</keyword>
<evidence type="ECO:0000313" key="13">
    <source>
        <dbReference type="Proteomes" id="UP000451565"/>
    </source>
</evidence>
<keyword evidence="10 11" id="KW-0472">Membrane</keyword>
<keyword evidence="3 11" id="KW-0633">Potassium transport</keyword>
<comment type="similarity">
    <text evidence="11">Belongs to the KdpC family.</text>
</comment>
<proteinExistence type="inferred from homology"/>
<protein>
    <recommendedName>
        <fullName evidence="11">Potassium-transporting ATPase KdpC subunit</fullName>
    </recommendedName>
    <alternativeName>
        <fullName evidence="11">ATP phosphohydrolase [potassium-transporting] C chain</fullName>
    </alternativeName>
    <alternativeName>
        <fullName evidence="11">Potassium-binding and translocating subunit C</fullName>
    </alternativeName>
    <alternativeName>
        <fullName evidence="11">Potassium-translocating ATPase C chain</fullName>
    </alternativeName>
</protein>
<keyword evidence="4 11" id="KW-0812">Transmembrane</keyword>